<keyword evidence="3" id="KW-1185">Reference proteome</keyword>
<keyword evidence="1" id="KW-0812">Transmembrane</keyword>
<reference evidence="2 3" key="1">
    <citation type="submission" date="2017-07" db="EMBL/GenBank/DDBJ databases">
        <title>Phylogenetic study on the rhizospheric bacterium Ochrobactrum sp. A44.</title>
        <authorList>
            <person name="Krzyzanowska D.M."/>
            <person name="Ossowicki A."/>
            <person name="Rajewska M."/>
            <person name="Maciag T."/>
            <person name="Kaczynski Z."/>
            <person name="Czerwicka M."/>
            <person name="Jafra S."/>
        </authorList>
    </citation>
    <scope>NUCLEOTIDE SEQUENCE [LARGE SCALE GENOMIC DNA]</scope>
    <source>
        <strain evidence="2 3">OgA9a</strain>
    </source>
</reference>
<feature type="transmembrane region" description="Helical" evidence="1">
    <location>
        <begin position="6"/>
        <end position="24"/>
    </location>
</feature>
<dbReference type="EMBL" id="NNRL01000163">
    <property type="protein sequence ID" value="OYR10685.1"/>
    <property type="molecule type" value="Genomic_DNA"/>
</dbReference>
<sequence length="40" mass="4576">MSRNGANVVFVTSFDASLLSILLVSQYKYRQRFFVCRMGA</sequence>
<name>A0A256F753_9HYPH</name>
<comment type="caution">
    <text evidence="2">The sequence shown here is derived from an EMBL/GenBank/DDBJ whole genome shotgun (WGS) entry which is preliminary data.</text>
</comment>
<organism evidence="2 3">
    <name type="scientific">Brucella grignonensis</name>
    <dbReference type="NCBI Taxonomy" id="94627"/>
    <lineage>
        <taxon>Bacteria</taxon>
        <taxon>Pseudomonadati</taxon>
        <taxon>Pseudomonadota</taxon>
        <taxon>Alphaproteobacteria</taxon>
        <taxon>Hyphomicrobiales</taxon>
        <taxon>Brucellaceae</taxon>
        <taxon>Brucella/Ochrobactrum group</taxon>
        <taxon>Brucella</taxon>
    </lineage>
</organism>
<accession>A0A256F753</accession>
<gene>
    <name evidence="2" type="ORF">CEV33_2148</name>
</gene>
<keyword evidence="1" id="KW-0472">Membrane</keyword>
<keyword evidence="1" id="KW-1133">Transmembrane helix</keyword>
<evidence type="ECO:0000256" key="1">
    <source>
        <dbReference type="SAM" id="Phobius"/>
    </source>
</evidence>
<evidence type="ECO:0000313" key="2">
    <source>
        <dbReference type="EMBL" id="OYR10685.1"/>
    </source>
</evidence>
<protein>
    <submittedName>
        <fullName evidence="2">Uncharacterized protein</fullName>
    </submittedName>
</protein>
<dbReference type="Proteomes" id="UP000216478">
    <property type="component" value="Unassembled WGS sequence"/>
</dbReference>
<evidence type="ECO:0000313" key="3">
    <source>
        <dbReference type="Proteomes" id="UP000216478"/>
    </source>
</evidence>
<proteinExistence type="predicted"/>
<dbReference type="AlphaFoldDB" id="A0A256F753"/>